<evidence type="ECO:0000256" key="1">
    <source>
        <dbReference type="SAM" id="Phobius"/>
    </source>
</evidence>
<dbReference type="EMBL" id="CP094348">
    <property type="protein sequence ID" value="UOB20193.1"/>
    <property type="molecule type" value="Genomic_DNA"/>
</dbReference>
<dbReference type="Proteomes" id="UP000830343">
    <property type="component" value="Chromosome"/>
</dbReference>
<protein>
    <submittedName>
        <fullName evidence="2">Uncharacterized protein</fullName>
    </submittedName>
</protein>
<organism evidence="2 3">
    <name type="scientific">Macrococcus armenti</name>
    <dbReference type="NCBI Taxonomy" id="2875764"/>
    <lineage>
        <taxon>Bacteria</taxon>
        <taxon>Bacillati</taxon>
        <taxon>Bacillota</taxon>
        <taxon>Bacilli</taxon>
        <taxon>Bacillales</taxon>
        <taxon>Staphylococcaceae</taxon>
        <taxon>Macrococcus</taxon>
    </lineage>
</organism>
<dbReference type="RefSeq" id="WP_243365552.1">
    <property type="nucleotide sequence ID" value="NZ_CP094348.1"/>
</dbReference>
<keyword evidence="1" id="KW-0812">Transmembrane</keyword>
<evidence type="ECO:0000313" key="2">
    <source>
        <dbReference type="EMBL" id="UOB20193.1"/>
    </source>
</evidence>
<feature type="transmembrane region" description="Helical" evidence="1">
    <location>
        <begin position="21"/>
        <end position="42"/>
    </location>
</feature>
<reference evidence="2" key="2">
    <citation type="submission" date="2022-04" db="EMBL/GenBank/DDBJ databases">
        <title>Antimicrobial genetic elements in methicillin-resistant Macrococcus armenti.</title>
        <authorList>
            <person name="Keller J.E."/>
            <person name="Schwendener S."/>
            <person name="Pantucek R."/>
            <person name="Perreten V."/>
        </authorList>
    </citation>
    <scope>NUCLEOTIDE SEQUENCE</scope>
    <source>
        <strain evidence="2">CCM 2609</strain>
    </source>
</reference>
<keyword evidence="1" id="KW-0472">Membrane</keyword>
<proteinExistence type="predicted"/>
<evidence type="ECO:0000313" key="3">
    <source>
        <dbReference type="Proteomes" id="UP000830343"/>
    </source>
</evidence>
<keyword evidence="1" id="KW-1133">Transmembrane helix</keyword>
<accession>A0ABY3ZTH1</accession>
<keyword evidence="3" id="KW-1185">Reference proteome</keyword>
<gene>
    <name evidence="2" type="ORF">MRZ06_09345</name>
</gene>
<name>A0ABY3ZTH1_9STAP</name>
<reference evidence="2" key="1">
    <citation type="submission" date="2022-03" db="EMBL/GenBank/DDBJ databases">
        <authorList>
            <person name="Vrbovska V."/>
            <person name="Kovarovic V."/>
            <person name="Botka T."/>
            <person name="Pantucek R."/>
        </authorList>
    </citation>
    <scope>NUCLEOTIDE SEQUENCE</scope>
    <source>
        <strain evidence="2">CCM 2609</strain>
    </source>
</reference>
<sequence length="49" mass="5498">MTIYRKYLKSGASTIARKQSARVHAVLVTVLSIPLILLILLLTKKKYAI</sequence>